<keyword evidence="2" id="KW-1185">Reference proteome</keyword>
<organism evidence="1 2">
    <name type="scientific">Lecanicillium saksenae</name>
    <dbReference type="NCBI Taxonomy" id="468837"/>
    <lineage>
        <taxon>Eukaryota</taxon>
        <taxon>Fungi</taxon>
        <taxon>Dikarya</taxon>
        <taxon>Ascomycota</taxon>
        <taxon>Pezizomycotina</taxon>
        <taxon>Sordariomycetes</taxon>
        <taxon>Hypocreomycetidae</taxon>
        <taxon>Hypocreales</taxon>
        <taxon>Cordycipitaceae</taxon>
        <taxon>Lecanicillium</taxon>
    </lineage>
</organism>
<protein>
    <submittedName>
        <fullName evidence="1">Uncharacterized protein</fullName>
    </submittedName>
</protein>
<name>A0ACC1R8B4_9HYPO</name>
<evidence type="ECO:0000313" key="1">
    <source>
        <dbReference type="EMBL" id="KAJ3498897.1"/>
    </source>
</evidence>
<proteinExistence type="predicted"/>
<dbReference type="EMBL" id="JANAKD010000029">
    <property type="protein sequence ID" value="KAJ3498897.1"/>
    <property type="molecule type" value="Genomic_DNA"/>
</dbReference>
<comment type="caution">
    <text evidence="1">The sequence shown here is derived from an EMBL/GenBank/DDBJ whole genome shotgun (WGS) entry which is preliminary data.</text>
</comment>
<reference evidence="1" key="1">
    <citation type="submission" date="2022-07" db="EMBL/GenBank/DDBJ databases">
        <title>Genome Sequence of Lecanicillium saksenae.</title>
        <authorList>
            <person name="Buettner E."/>
        </authorList>
    </citation>
    <scope>NUCLEOTIDE SEQUENCE</scope>
    <source>
        <strain evidence="1">VT-O1</strain>
    </source>
</reference>
<gene>
    <name evidence="1" type="ORF">NLG97_g759</name>
</gene>
<dbReference type="Proteomes" id="UP001148737">
    <property type="component" value="Unassembled WGS sequence"/>
</dbReference>
<evidence type="ECO:0000313" key="2">
    <source>
        <dbReference type="Proteomes" id="UP001148737"/>
    </source>
</evidence>
<accession>A0ACC1R8B4</accession>
<sequence>MGQRNHSLQRMLQCPKDEDADYDNTQWCNRDLIPIPPERRTYAAWSFVGCCISAWSTGSTLLALGLSPPQAIGVVIVGGVLTGLLAVACGWMGAHHHIGFTVSSRASWGMRGAYFPVMLRVFTSCIWFGIQAFWGGQATRVLISSLIPAFAHMKNYFLESSHLETKDFIGLVIWMAIFIPGLLIRPEKLQIPFVLCFFLFCGCCIGLLSWSVSQASGAGAMFSQPSTAPSVGWAFFFGITSILGAWGSGTLGQSDWTRYAKTKYAPVPSQLIASPASIAVTAIVGIIATSASRDVLGEIIWNPIFLLAAILEHYDYSSRARAGVFFASIGLVAAQFSNKISVVLNSVSCGMDMAGLWPKYINIRRGAYIMAAVGIAVQPWQLLTTAEKFLQVLSSFGVFVAPATGIMLADYHLVRRRKLKLDHLYVGDKTSIYWFCHGLNWRAFVVFAMCSWPLLPGLVAKVNNYTDSEYVPWIRLHNLTFLVGVAWSFALFWVLNIVAPPQGRYEDTPFVRVSLDSASKDTEVMKDSVEA</sequence>